<dbReference type="Proteomes" id="UP000887540">
    <property type="component" value="Unplaced"/>
</dbReference>
<accession>A0A914EFE2</accession>
<feature type="compositionally biased region" description="Polar residues" evidence="1">
    <location>
        <begin position="21"/>
        <end position="30"/>
    </location>
</feature>
<keyword evidence="2" id="KW-1185">Reference proteome</keyword>
<feature type="region of interest" description="Disordered" evidence="1">
    <location>
        <begin position="1"/>
        <end position="30"/>
    </location>
</feature>
<dbReference type="AlphaFoldDB" id="A0A914EFE2"/>
<organism evidence="2 3">
    <name type="scientific">Acrobeloides nanus</name>
    <dbReference type="NCBI Taxonomy" id="290746"/>
    <lineage>
        <taxon>Eukaryota</taxon>
        <taxon>Metazoa</taxon>
        <taxon>Ecdysozoa</taxon>
        <taxon>Nematoda</taxon>
        <taxon>Chromadorea</taxon>
        <taxon>Rhabditida</taxon>
        <taxon>Tylenchina</taxon>
        <taxon>Cephalobomorpha</taxon>
        <taxon>Cephaloboidea</taxon>
        <taxon>Cephalobidae</taxon>
        <taxon>Acrobeloides</taxon>
    </lineage>
</organism>
<sequence length="30" mass="3314">MSFRRLSNARLGSGKPVGSGRHTNFIPTLR</sequence>
<reference evidence="3" key="1">
    <citation type="submission" date="2022-11" db="UniProtKB">
        <authorList>
            <consortium name="WormBaseParasite"/>
        </authorList>
    </citation>
    <scope>IDENTIFICATION</scope>
</reference>
<dbReference type="WBParaSite" id="ACRNAN_scaffold7463.g16499.t1">
    <property type="protein sequence ID" value="ACRNAN_scaffold7463.g16499.t1"/>
    <property type="gene ID" value="ACRNAN_scaffold7463.g16499"/>
</dbReference>
<evidence type="ECO:0000313" key="2">
    <source>
        <dbReference type="Proteomes" id="UP000887540"/>
    </source>
</evidence>
<evidence type="ECO:0000256" key="1">
    <source>
        <dbReference type="SAM" id="MobiDB-lite"/>
    </source>
</evidence>
<proteinExistence type="predicted"/>
<name>A0A914EFE2_9BILA</name>
<protein>
    <submittedName>
        <fullName evidence="3">DUF4236 domain-containing protein</fullName>
    </submittedName>
</protein>
<evidence type="ECO:0000313" key="3">
    <source>
        <dbReference type="WBParaSite" id="ACRNAN_scaffold7463.g16499.t1"/>
    </source>
</evidence>